<comment type="caution">
    <text evidence="3">The sequence shown here is derived from an EMBL/GenBank/DDBJ whole genome shotgun (WGS) entry which is preliminary data.</text>
</comment>
<keyword evidence="4" id="KW-1185">Reference proteome</keyword>
<dbReference type="PANTHER" id="PTHR33153">
    <property type="entry name" value="MYND-TYPE DOMAIN-CONTAINING PROTEIN"/>
    <property type="match status" value="1"/>
</dbReference>
<feature type="domain" description="DUF7869" evidence="2">
    <location>
        <begin position="248"/>
        <end position="449"/>
    </location>
</feature>
<feature type="compositionally biased region" description="Basic and acidic residues" evidence="1">
    <location>
        <begin position="1266"/>
        <end position="1279"/>
    </location>
</feature>
<feature type="compositionally biased region" description="Gly residues" evidence="1">
    <location>
        <begin position="743"/>
        <end position="752"/>
    </location>
</feature>
<evidence type="ECO:0000256" key="1">
    <source>
        <dbReference type="SAM" id="MobiDB-lite"/>
    </source>
</evidence>
<organism evidence="3 4">
    <name type="scientific">Cymbomonas tetramitiformis</name>
    <dbReference type="NCBI Taxonomy" id="36881"/>
    <lineage>
        <taxon>Eukaryota</taxon>
        <taxon>Viridiplantae</taxon>
        <taxon>Chlorophyta</taxon>
        <taxon>Pyramimonadophyceae</taxon>
        <taxon>Pyramimonadales</taxon>
        <taxon>Pyramimonadaceae</taxon>
        <taxon>Cymbomonas</taxon>
    </lineage>
</organism>
<dbReference type="EMBL" id="LGRX02026107">
    <property type="protein sequence ID" value="KAK3251325.1"/>
    <property type="molecule type" value="Genomic_DNA"/>
</dbReference>
<feature type="region of interest" description="Disordered" evidence="1">
    <location>
        <begin position="199"/>
        <end position="222"/>
    </location>
</feature>
<feature type="compositionally biased region" description="Basic and acidic residues" evidence="1">
    <location>
        <begin position="199"/>
        <end position="214"/>
    </location>
</feature>
<dbReference type="Proteomes" id="UP001190700">
    <property type="component" value="Unassembled WGS sequence"/>
</dbReference>
<protein>
    <recommendedName>
        <fullName evidence="2">DUF7869 domain-containing protein</fullName>
    </recommendedName>
</protein>
<evidence type="ECO:0000259" key="2">
    <source>
        <dbReference type="Pfam" id="PF25273"/>
    </source>
</evidence>
<feature type="region of interest" description="Disordered" evidence="1">
    <location>
        <begin position="646"/>
        <end position="842"/>
    </location>
</feature>
<evidence type="ECO:0000313" key="4">
    <source>
        <dbReference type="Proteomes" id="UP001190700"/>
    </source>
</evidence>
<dbReference type="Pfam" id="PF25273">
    <property type="entry name" value="DUF7869"/>
    <property type="match status" value="1"/>
</dbReference>
<feature type="compositionally biased region" description="Acidic residues" evidence="1">
    <location>
        <begin position="1250"/>
        <end position="1259"/>
    </location>
</feature>
<dbReference type="InterPro" id="IPR057191">
    <property type="entry name" value="DUF7869"/>
</dbReference>
<feature type="compositionally biased region" description="Gly residues" evidence="1">
    <location>
        <begin position="685"/>
        <end position="698"/>
    </location>
</feature>
<dbReference type="PANTHER" id="PTHR33153:SF3">
    <property type="entry name" value="TRAFFICKING PROTEIN PARTICLE COMPLEX SUBUNIT 11 DOMAIN-CONTAINING PROTEIN"/>
    <property type="match status" value="1"/>
</dbReference>
<accession>A0AAE0CCD6</accession>
<sequence>MKTLEAAVVRDVKTGARLIPDGVPFKFNEKLVCPTSFRNLWGLTSASYFRYKNDVLQAGGVFPDTKVFREPQKTKLLKVTACYEAFKDWAMLHFLKGLPQDMPASGAKQITAPDYDVLFKSYVERCPLPVQVVQGVFREFCTRLLGEEKVIVRKKIEVTGMCTTCDDLGAQKHRLQYADPNPIEYRAYLERKQYHETTHKFQRDEYDKRRRDGSDPGGECDSIALDGAANQNTVVPHAPHKVKSLNEKKQHFFNLHLQLTILHGTRLLFHVAYPWSAPKGANMMLTTLCNLLQLQCQPTENNRYLRRTLCLQVDGGSENWNRHVFGFMALLVHYDIYEKIELHRLMVGHTHNDVDGWFGLMKMHVFGKDATKAGKWLITLEEYIDWINGWIIKKFDKDVYVQGSQLDFKAWMHDHVNWSLTGYAGLERAVHFLHFEKDVDSVVRMKYKNGVHMKTFMPTGVDNYSRKGLIVMKSYPELTSSPELAPVKPLEDEKDTLAAFERIRGHADYRITHEQQETLLKYFPLPKSNADYETWNGPRPDVQAPLDLQLIQNRAWHKAPVETHPYVGPVQERQVETIADGINVRVKDLPIQVDVILAKCIHKANFAKDISFWYNTREVKAVLVHLGLPVDGYALDLATRLFNHTNEERQAARRPSGVRAREPRGDAAGSGEVAGRDASTKGSGEVAGRGASGKGSGRGRSAKGGVAAQAPGQGSVRGGSAPAANNGTRRNGGDTTELPFSSKGGGQKGGGRTASSKRLRPTSQTSSPVEKPAPKTRREQAAMSKRTRDPQSGSSPIVSPPQAKQRGPSKGSGSQRRLFSGKRVQLTPATSPGADPGTQSPQAHELNSLAKEVEKGVAADYSEDTDSDADLPLALRRAKYQPQPQDSDSSPEDDTPLACRFLPTDYTFEMLDPGCFAVTAAGEADAADQCSFTFKISQRQRSPPLHFVEVLEVDKAKKLVHWQFWLPCAHHLISNSKRTSRTYKSVDILFQADAFRRGNSKLRAWHPFDADEVVTCWDAGAKAPTGAIPTGDEKTELLKCGSWVDDFCLVCAKGKVDGSPPGHSCRNCKRSFHGVCAYGFKQNPDMNWCHRAGCDGVFGCHKFCLPSKYPSGMMAELKARSQPWTRLGAAGAAGPAAGGQQEAIVEEEQAAGELAADAGAAGAAAGAAAGRQQEAIVEEEQAAGDVAANAVAAGAVGASGGQQKAVVEEEQAAGEVAADAGGQVVAEEQLGVGADNATLDGLLHDYFSDLSEEEEEEEAATQFREQQQKRKEKTGRDQS</sequence>
<feature type="region of interest" description="Disordered" evidence="1">
    <location>
        <begin position="1250"/>
        <end position="1279"/>
    </location>
</feature>
<dbReference type="AlphaFoldDB" id="A0AAE0CCD6"/>
<evidence type="ECO:0000313" key="3">
    <source>
        <dbReference type="EMBL" id="KAK3251325.1"/>
    </source>
</evidence>
<proteinExistence type="predicted"/>
<gene>
    <name evidence="3" type="ORF">CYMTET_39344</name>
</gene>
<name>A0AAE0CCD6_9CHLO</name>
<reference evidence="3 4" key="1">
    <citation type="journal article" date="2015" name="Genome Biol. Evol.">
        <title>Comparative Genomics of a Bacterivorous Green Alga Reveals Evolutionary Causalities and Consequences of Phago-Mixotrophic Mode of Nutrition.</title>
        <authorList>
            <person name="Burns J.A."/>
            <person name="Paasch A."/>
            <person name="Narechania A."/>
            <person name="Kim E."/>
        </authorList>
    </citation>
    <scope>NUCLEOTIDE SEQUENCE [LARGE SCALE GENOMIC DNA]</scope>
    <source>
        <strain evidence="3 4">PLY_AMNH</strain>
    </source>
</reference>